<evidence type="ECO:0000256" key="2">
    <source>
        <dbReference type="ARBA" id="ARBA00022692"/>
    </source>
</evidence>
<evidence type="ECO:0000256" key="1">
    <source>
        <dbReference type="ARBA" id="ARBA00004370"/>
    </source>
</evidence>
<comment type="subcellular location">
    <subcellularLocation>
        <location evidence="1">Membrane</location>
    </subcellularLocation>
</comment>
<evidence type="ECO:0000256" key="3">
    <source>
        <dbReference type="ARBA" id="ARBA00023136"/>
    </source>
</evidence>
<dbReference type="Ensembl" id="ENSVKKT00000013493.1">
    <property type="protein sequence ID" value="ENSVKKP00000013175.1"/>
    <property type="gene ID" value="ENSVKKG00000009118.1"/>
</dbReference>
<dbReference type="Proteomes" id="UP000694545">
    <property type="component" value="Unplaced"/>
</dbReference>
<name>A0A8D2KWF6_VARKO</name>
<dbReference type="InterPro" id="IPR013783">
    <property type="entry name" value="Ig-like_fold"/>
</dbReference>
<keyword evidence="3" id="KW-0472">Membrane</keyword>
<keyword evidence="2" id="KW-0812">Transmembrane</keyword>
<dbReference type="AlphaFoldDB" id="A0A8D2KWF6"/>
<reference evidence="5" key="1">
    <citation type="submission" date="2025-08" db="UniProtKB">
        <authorList>
            <consortium name="Ensembl"/>
        </authorList>
    </citation>
    <scope>IDENTIFICATION</scope>
</reference>
<dbReference type="GO" id="GO:0004888">
    <property type="term" value="F:transmembrane signaling receptor activity"/>
    <property type="evidence" value="ECO:0007669"/>
    <property type="project" value="TreeGrafter"/>
</dbReference>
<sequence>SSFWLMTLLTDMKYFFSFDSGMLYGPRLLISHVGGSVTINCYYLTTSVNRHGRKYWCKESRGACQTVISSNRFTLQDYSGRVSINDRPRKGLLQVTMTHTLGEVCLFVCLFRRLLCCPIRRSLGAAHNNK</sequence>
<keyword evidence="6" id="KW-1185">Reference proteome</keyword>
<dbReference type="Gene3D" id="2.60.40.10">
    <property type="entry name" value="Immunoglobulins"/>
    <property type="match status" value="1"/>
</dbReference>
<organism evidence="5 6">
    <name type="scientific">Varanus komodoensis</name>
    <name type="common">Komodo dragon</name>
    <dbReference type="NCBI Taxonomy" id="61221"/>
    <lineage>
        <taxon>Eukaryota</taxon>
        <taxon>Metazoa</taxon>
        <taxon>Chordata</taxon>
        <taxon>Craniata</taxon>
        <taxon>Vertebrata</taxon>
        <taxon>Euteleostomi</taxon>
        <taxon>Lepidosauria</taxon>
        <taxon>Squamata</taxon>
        <taxon>Bifurcata</taxon>
        <taxon>Unidentata</taxon>
        <taxon>Episquamata</taxon>
        <taxon>Toxicofera</taxon>
        <taxon>Anguimorpha</taxon>
        <taxon>Paleoanguimorpha</taxon>
        <taxon>Varanoidea</taxon>
        <taxon>Varanidae</taxon>
        <taxon>Varanus</taxon>
    </lineage>
</organism>
<evidence type="ECO:0000313" key="6">
    <source>
        <dbReference type="Proteomes" id="UP000694545"/>
    </source>
</evidence>
<dbReference type="PANTHER" id="PTHR11860:SF49">
    <property type="entry name" value="HIGH AFFINITY IMMUNOGLOBULIN ALPHA AND IMMUNOGLOBULIN MU FC RECEPTOR"/>
    <property type="match status" value="1"/>
</dbReference>
<dbReference type="GO" id="GO:0005886">
    <property type="term" value="C:plasma membrane"/>
    <property type="evidence" value="ECO:0007669"/>
    <property type="project" value="TreeGrafter"/>
</dbReference>
<feature type="domain" description="Immunoglobulin V-set" evidence="4">
    <location>
        <begin position="25"/>
        <end position="99"/>
    </location>
</feature>
<evidence type="ECO:0000313" key="5">
    <source>
        <dbReference type="Ensembl" id="ENSVKKP00000013175.1"/>
    </source>
</evidence>
<dbReference type="Pfam" id="PF07686">
    <property type="entry name" value="V-set"/>
    <property type="match status" value="1"/>
</dbReference>
<reference evidence="5" key="2">
    <citation type="submission" date="2025-09" db="UniProtKB">
        <authorList>
            <consortium name="Ensembl"/>
        </authorList>
    </citation>
    <scope>IDENTIFICATION</scope>
</reference>
<dbReference type="InterPro" id="IPR036179">
    <property type="entry name" value="Ig-like_dom_sf"/>
</dbReference>
<accession>A0A8D2KWF6</accession>
<dbReference type="InterPro" id="IPR050671">
    <property type="entry name" value="CD300_family_receptors"/>
</dbReference>
<protein>
    <recommendedName>
        <fullName evidence="4">Immunoglobulin V-set domain-containing protein</fullName>
    </recommendedName>
</protein>
<proteinExistence type="predicted"/>
<dbReference type="InterPro" id="IPR013106">
    <property type="entry name" value="Ig_V-set"/>
</dbReference>
<evidence type="ECO:0000259" key="4">
    <source>
        <dbReference type="Pfam" id="PF07686"/>
    </source>
</evidence>
<dbReference type="SUPFAM" id="SSF48726">
    <property type="entry name" value="Immunoglobulin"/>
    <property type="match status" value="1"/>
</dbReference>
<dbReference type="PANTHER" id="PTHR11860">
    <property type="entry name" value="POLYMERIC-IMMUNOGLOBULIN RECEPTOR"/>
    <property type="match status" value="1"/>
</dbReference>